<dbReference type="EnsemblMetazoa" id="AFUN019213-RA">
    <property type="protein sequence ID" value="AFUN019213-PA"/>
    <property type="gene ID" value="AFUN019213"/>
</dbReference>
<sequence>MGLPFGTSGLGTGGNVNPTVSAKGWLAQRKTSSEIRSTGKTKPKQQNPPVFFQTKQQKKVRKSRHCLLVFLVIISHPIASPLVTGGQKFVTPPTFC</sequence>
<evidence type="ECO:0000256" key="1">
    <source>
        <dbReference type="SAM" id="MobiDB-lite"/>
    </source>
</evidence>
<organism evidence="2">
    <name type="scientific">Anopheles funestus</name>
    <name type="common">African malaria mosquito</name>
    <dbReference type="NCBI Taxonomy" id="62324"/>
    <lineage>
        <taxon>Eukaryota</taxon>
        <taxon>Metazoa</taxon>
        <taxon>Ecdysozoa</taxon>
        <taxon>Arthropoda</taxon>
        <taxon>Hexapoda</taxon>
        <taxon>Insecta</taxon>
        <taxon>Pterygota</taxon>
        <taxon>Neoptera</taxon>
        <taxon>Endopterygota</taxon>
        <taxon>Diptera</taxon>
        <taxon>Nematocera</taxon>
        <taxon>Culicoidea</taxon>
        <taxon>Culicidae</taxon>
        <taxon>Anophelinae</taxon>
        <taxon>Anopheles</taxon>
    </lineage>
</organism>
<name>A0A4Y0BGH9_ANOFN</name>
<reference evidence="2" key="1">
    <citation type="submission" date="2020-05" db="UniProtKB">
        <authorList>
            <consortium name="EnsemblMetazoa"/>
        </authorList>
    </citation>
    <scope>IDENTIFICATION</scope>
    <source>
        <strain evidence="2">FUMOZ</strain>
    </source>
</reference>
<feature type="compositionally biased region" description="Polar residues" evidence="1">
    <location>
        <begin position="34"/>
        <end position="48"/>
    </location>
</feature>
<feature type="region of interest" description="Disordered" evidence="1">
    <location>
        <begin position="1"/>
        <end position="57"/>
    </location>
</feature>
<evidence type="ECO:0000313" key="2">
    <source>
        <dbReference type="EnsemblMetazoa" id="AFUN019213-PA"/>
    </source>
</evidence>
<proteinExistence type="predicted"/>
<dbReference type="VEuPathDB" id="VectorBase:AFUN019213"/>
<accession>A0A4Y0BGH9</accession>
<protein>
    <submittedName>
        <fullName evidence="2">Uncharacterized protein</fullName>
    </submittedName>
</protein>
<dbReference type="AlphaFoldDB" id="A0A4Y0BGH9"/>